<dbReference type="SUPFAM" id="SSF81383">
    <property type="entry name" value="F-box domain"/>
    <property type="match status" value="1"/>
</dbReference>
<dbReference type="InterPro" id="IPR001810">
    <property type="entry name" value="F-box_dom"/>
</dbReference>
<sequence length="460" mass="51646">MSQNSSRETHSGLTRRIRQQSILSNDTATTRLAPNPFENIPIEIFNEIVTMVLQLEAQSSPLFISQVSRSWREVVHNNPSMWDSLVLTHRRPGAKAQFWMARTQGKLRVLTVRSAAATKARIEAWEPVLQQLHWESLQALRVQRWFVVDYLRRIGKVDALVSLQVLELDRTNSFSSFRSIQSSLDSSLRHLTILSQGPWLANTSIQARNLTTLSLNQVSVQAGHFYDLLLANPLLVHLSLDSVCYNGMPKNITMHHLKSLRLCNYAHVPVDGLKLPALEAFQAERFNVTMRENNFLARLASGYSGVLLTVLIFSSCHAYFNVQDVIPFLLSSPNLKNLEVTDTPSGGVTSLIEFLSAPYQPSIVQSDHASSFLVCPQLTYVNFSGCSGVQTGPIMRLVKSRLTVTDQHGNKFGWDGHSPAPQAEPILSVIIDFCPQIDPSWVSWLRYRVPRVSYILAGDN</sequence>
<dbReference type="PANTHER" id="PTHR31639:SF100">
    <property type="entry name" value="OS07G0160500 PROTEIN"/>
    <property type="match status" value="1"/>
</dbReference>
<proteinExistence type="predicted"/>
<dbReference type="EMBL" id="JAFIQS010000010">
    <property type="protein sequence ID" value="KAG5165264.1"/>
    <property type="molecule type" value="Genomic_DNA"/>
</dbReference>
<gene>
    <name evidence="2" type="ORF">JR316_009960</name>
</gene>
<dbReference type="InterPro" id="IPR032675">
    <property type="entry name" value="LRR_dom_sf"/>
</dbReference>
<evidence type="ECO:0000313" key="2">
    <source>
        <dbReference type="EMBL" id="KAG5165264.1"/>
    </source>
</evidence>
<dbReference type="Gene3D" id="3.80.10.10">
    <property type="entry name" value="Ribonuclease Inhibitor"/>
    <property type="match status" value="1"/>
</dbReference>
<protein>
    <recommendedName>
        <fullName evidence="1">F-box domain-containing protein</fullName>
    </recommendedName>
</protein>
<organism evidence="2">
    <name type="scientific">Psilocybe cubensis</name>
    <name type="common">Psychedelic mushroom</name>
    <name type="synonym">Stropharia cubensis</name>
    <dbReference type="NCBI Taxonomy" id="181762"/>
    <lineage>
        <taxon>Eukaryota</taxon>
        <taxon>Fungi</taxon>
        <taxon>Dikarya</taxon>
        <taxon>Basidiomycota</taxon>
        <taxon>Agaricomycotina</taxon>
        <taxon>Agaricomycetes</taxon>
        <taxon>Agaricomycetidae</taxon>
        <taxon>Agaricales</taxon>
        <taxon>Agaricineae</taxon>
        <taxon>Strophariaceae</taxon>
        <taxon>Psilocybe</taxon>
    </lineage>
</organism>
<dbReference type="OrthoDB" id="445556at2759"/>
<dbReference type="AlphaFoldDB" id="A0A8H7XSZ7"/>
<accession>A0A8H7XSZ7</accession>
<evidence type="ECO:0000259" key="1">
    <source>
        <dbReference type="PROSITE" id="PS50181"/>
    </source>
</evidence>
<comment type="caution">
    <text evidence="2">The sequence shown here is derived from an EMBL/GenBank/DDBJ whole genome shotgun (WGS) entry which is preliminary data.</text>
</comment>
<dbReference type="InterPro" id="IPR036047">
    <property type="entry name" value="F-box-like_dom_sf"/>
</dbReference>
<dbReference type="SUPFAM" id="SSF52047">
    <property type="entry name" value="RNI-like"/>
    <property type="match status" value="1"/>
</dbReference>
<dbReference type="PROSITE" id="PS50181">
    <property type="entry name" value="FBOX"/>
    <property type="match status" value="1"/>
</dbReference>
<reference evidence="2" key="1">
    <citation type="submission" date="2021-02" db="EMBL/GenBank/DDBJ databases">
        <title>Psilocybe cubensis genome.</title>
        <authorList>
            <person name="Mckernan K.J."/>
            <person name="Crawford S."/>
            <person name="Trippe A."/>
            <person name="Kane L.T."/>
            <person name="Mclaughlin S."/>
        </authorList>
    </citation>
    <scope>NUCLEOTIDE SEQUENCE [LARGE SCALE GENOMIC DNA]</scope>
    <source>
        <strain evidence="2">MGC-MH-2018</strain>
    </source>
</reference>
<name>A0A8H7XSZ7_PSICU</name>
<feature type="domain" description="F-box" evidence="1">
    <location>
        <begin position="34"/>
        <end position="85"/>
    </location>
</feature>
<dbReference type="PANTHER" id="PTHR31639">
    <property type="entry name" value="F-BOX PROTEIN-LIKE"/>
    <property type="match status" value="1"/>
</dbReference>